<dbReference type="Proteomes" id="UP000004814">
    <property type="component" value="Unassembled WGS sequence"/>
</dbReference>
<comment type="caution">
    <text evidence="1">The sequence shown here is derived from an EMBL/GenBank/DDBJ whole genome shotgun (WGS) entry which is preliminary data.</text>
</comment>
<dbReference type="AlphaFoldDB" id="B1T2L2"/>
<protein>
    <submittedName>
        <fullName evidence="1">Uncharacterized protein</fullName>
    </submittedName>
</protein>
<evidence type="ECO:0000313" key="2">
    <source>
        <dbReference type="Proteomes" id="UP000004814"/>
    </source>
</evidence>
<sequence>MRLAVALEALEQRDTRAGRTRTVLILAGQPAECERRIGEQADAIAMRELGQAVLERAVQQAVRVLDACDARQPELLGRAQELRDAPRRFVRHADRADLAGLHEFREHTQRFLDRHRIRIVDPRIRRAAECRRAAIGPVQLVQVDIVGLQALEAAVERLGQVLAIELVAFAADVARIVRLPRRARDLRREHDPVALRTMLREPGADVLLRAALGVRLRRDRVHLRGVDQRDALPERVIDLLVGVALRILLAPRHRAETDQADLDARIAECAVFHAVPVTSVESRNAITLNRTLQMAEPHPCRRPSACARPSLMRIASPPRVRRSGDVGRPRWHAAARCVTAAAE</sequence>
<gene>
    <name evidence="1" type="ORF">BamMEX5DRAFT_2028</name>
</gene>
<reference evidence="1 2" key="1">
    <citation type="submission" date="2008-03" db="EMBL/GenBank/DDBJ databases">
        <title>Sequencing of the draft genome and assembly of Burkholderia ambifaria MEX-5.</title>
        <authorList>
            <consortium name="US DOE Joint Genome Institute (JGI-PGF)"/>
            <person name="Copeland A."/>
            <person name="Lucas S."/>
            <person name="Lapidus A."/>
            <person name="Glavina del Rio T."/>
            <person name="Dalin E."/>
            <person name="Tice H."/>
            <person name="Bruce D."/>
            <person name="Goodwin L."/>
            <person name="Pitluck S."/>
            <person name="Larimer F."/>
            <person name="Land M.L."/>
            <person name="Hauser L."/>
            <person name="Tiedje J."/>
            <person name="Richardson P."/>
        </authorList>
    </citation>
    <scope>NUCLEOTIDE SEQUENCE [LARGE SCALE GENOMIC DNA]</scope>
    <source>
        <strain evidence="1 2">MEX-5</strain>
    </source>
</reference>
<evidence type="ECO:0000313" key="1">
    <source>
        <dbReference type="EMBL" id="EDT42158.1"/>
    </source>
</evidence>
<proteinExistence type="predicted"/>
<name>B1T2L2_9BURK</name>
<organism evidence="1 2">
    <name type="scientific">Burkholderia ambifaria MEX-5</name>
    <dbReference type="NCBI Taxonomy" id="396597"/>
    <lineage>
        <taxon>Bacteria</taxon>
        <taxon>Pseudomonadati</taxon>
        <taxon>Pseudomonadota</taxon>
        <taxon>Betaproteobacteria</taxon>
        <taxon>Burkholderiales</taxon>
        <taxon>Burkholderiaceae</taxon>
        <taxon>Burkholderia</taxon>
        <taxon>Burkholderia cepacia complex</taxon>
    </lineage>
</organism>
<dbReference type="EMBL" id="ABLK01000048">
    <property type="protein sequence ID" value="EDT42158.1"/>
    <property type="molecule type" value="Genomic_DNA"/>
</dbReference>
<accession>B1T2L2</accession>